<keyword evidence="3" id="KW-1185">Reference proteome</keyword>
<feature type="transmembrane region" description="Helical" evidence="1">
    <location>
        <begin position="28"/>
        <end position="50"/>
    </location>
</feature>
<proteinExistence type="predicted"/>
<keyword evidence="1" id="KW-0472">Membrane</keyword>
<dbReference type="AlphaFoldDB" id="A0A402A9F6"/>
<keyword evidence="1" id="KW-0812">Transmembrane</keyword>
<protein>
    <submittedName>
        <fullName evidence="2">Uncharacterized protein</fullName>
    </submittedName>
</protein>
<evidence type="ECO:0000313" key="3">
    <source>
        <dbReference type="Proteomes" id="UP000287352"/>
    </source>
</evidence>
<gene>
    <name evidence="2" type="ORF">KTT_56660</name>
</gene>
<evidence type="ECO:0000256" key="1">
    <source>
        <dbReference type="SAM" id="Phobius"/>
    </source>
</evidence>
<keyword evidence="1" id="KW-1133">Transmembrane helix</keyword>
<dbReference type="EMBL" id="BIFR01000002">
    <property type="protein sequence ID" value="GCE15807.1"/>
    <property type="molecule type" value="Genomic_DNA"/>
</dbReference>
<comment type="caution">
    <text evidence="2">The sequence shown here is derived from an EMBL/GenBank/DDBJ whole genome shotgun (WGS) entry which is preliminary data.</text>
</comment>
<name>A0A402A9F6_9CHLR</name>
<sequence>MDFLCFDLVYLNSSIALKVFQTLVSMKIIWTLDFIIANSISLVLGGITVVDFQFSVSTKPGQ</sequence>
<evidence type="ECO:0000313" key="2">
    <source>
        <dbReference type="EMBL" id="GCE15807.1"/>
    </source>
</evidence>
<dbReference type="Proteomes" id="UP000287352">
    <property type="component" value="Unassembled WGS sequence"/>
</dbReference>
<reference evidence="3" key="1">
    <citation type="submission" date="2018-12" db="EMBL/GenBank/DDBJ databases">
        <title>Tengunoibacter tsumagoiensis gen. nov., sp. nov., Dictyobacter kobayashii sp. nov., D. alpinus sp. nov., and D. joshuensis sp. nov. and description of Dictyobacteraceae fam. nov. within the order Ktedonobacterales isolated from Tengu-no-mugimeshi.</title>
        <authorList>
            <person name="Wang C.M."/>
            <person name="Zheng Y."/>
            <person name="Sakai Y."/>
            <person name="Toyoda A."/>
            <person name="Minakuchi Y."/>
            <person name="Abe K."/>
            <person name="Yokota A."/>
            <person name="Yabe S."/>
        </authorList>
    </citation>
    <scope>NUCLEOTIDE SEQUENCE [LARGE SCALE GENOMIC DNA]</scope>
    <source>
        <strain evidence="3">Uno3</strain>
    </source>
</reference>
<accession>A0A402A9F6</accession>
<organism evidence="2 3">
    <name type="scientific">Tengunoibacter tsumagoiensis</name>
    <dbReference type="NCBI Taxonomy" id="2014871"/>
    <lineage>
        <taxon>Bacteria</taxon>
        <taxon>Bacillati</taxon>
        <taxon>Chloroflexota</taxon>
        <taxon>Ktedonobacteria</taxon>
        <taxon>Ktedonobacterales</taxon>
        <taxon>Dictyobacteraceae</taxon>
        <taxon>Tengunoibacter</taxon>
    </lineage>
</organism>